<comment type="caution">
    <text evidence="2">The sequence shown here is derived from an EMBL/GenBank/DDBJ whole genome shotgun (WGS) entry which is preliminary data.</text>
</comment>
<evidence type="ECO:0000256" key="1">
    <source>
        <dbReference type="SAM" id="Phobius"/>
    </source>
</evidence>
<keyword evidence="3" id="KW-1185">Reference proteome</keyword>
<feature type="transmembrane region" description="Helical" evidence="1">
    <location>
        <begin position="15"/>
        <end position="33"/>
    </location>
</feature>
<dbReference type="EMBL" id="JACIIG010000013">
    <property type="protein sequence ID" value="MBB4570335.1"/>
    <property type="molecule type" value="Genomic_DNA"/>
</dbReference>
<evidence type="ECO:0000313" key="2">
    <source>
        <dbReference type="EMBL" id="MBB4570335.1"/>
    </source>
</evidence>
<keyword evidence="1" id="KW-0472">Membrane</keyword>
<sequence length="218" mass="24657">MSSAIYEFTAGQYQSAFQLAAALNFGLSIFRVLRQPAQEKVIDQTRALLELARNSSNLAASKMQLMEQAARDKCLRSGKNQNPDVEFPKYLDQNDHSKATEKMVELSVLELDAQQLSSDIKYKIGNWTETDGFIETSAVVFFFLSLFCLGYSTIYANQKVVDIAAFASACAFSAFAILNFTPVFLSFFFAFVARWRLSAMKKELQSCERKILRLQFTH</sequence>
<protein>
    <submittedName>
        <fullName evidence="2">Uncharacterized protein</fullName>
    </submittedName>
</protein>
<evidence type="ECO:0000313" key="3">
    <source>
        <dbReference type="Proteomes" id="UP000543836"/>
    </source>
</evidence>
<name>A0A7W6ZXF1_9HYPH</name>
<dbReference type="GeneID" id="32526600"/>
<proteinExistence type="predicted"/>
<organism evidence="2 3">
    <name type="scientific">Rhizobium leucaenae</name>
    <dbReference type="NCBI Taxonomy" id="29450"/>
    <lineage>
        <taxon>Bacteria</taxon>
        <taxon>Pseudomonadati</taxon>
        <taxon>Pseudomonadota</taxon>
        <taxon>Alphaproteobacteria</taxon>
        <taxon>Hyphomicrobiales</taxon>
        <taxon>Rhizobiaceae</taxon>
        <taxon>Rhizobium/Agrobacterium group</taxon>
        <taxon>Rhizobium</taxon>
    </lineage>
</organism>
<dbReference type="RefSeq" id="WP_028753732.1">
    <property type="nucleotide sequence ID" value="NZ_JACIIG010000013.1"/>
</dbReference>
<keyword evidence="1" id="KW-1133">Transmembrane helix</keyword>
<feature type="transmembrane region" description="Helical" evidence="1">
    <location>
        <begin position="166"/>
        <end position="192"/>
    </location>
</feature>
<feature type="transmembrane region" description="Helical" evidence="1">
    <location>
        <begin position="133"/>
        <end position="154"/>
    </location>
</feature>
<accession>A0A7W6ZXF1</accession>
<dbReference type="Proteomes" id="UP000543836">
    <property type="component" value="Unassembled WGS sequence"/>
</dbReference>
<keyword evidence="1" id="KW-0812">Transmembrane</keyword>
<dbReference type="AlphaFoldDB" id="A0A7W6ZXF1"/>
<gene>
    <name evidence="2" type="ORF">GGE60_004472</name>
</gene>
<reference evidence="2 3" key="1">
    <citation type="submission" date="2020-08" db="EMBL/GenBank/DDBJ databases">
        <title>Genomic Encyclopedia of Type Strains, Phase IV (KMG-V): Genome sequencing to study the core and pangenomes of soil and plant-associated prokaryotes.</title>
        <authorList>
            <person name="Whitman W."/>
        </authorList>
    </citation>
    <scope>NUCLEOTIDE SEQUENCE [LARGE SCALE GENOMIC DNA]</scope>
    <source>
        <strain evidence="2 3">SEMIA 492</strain>
    </source>
</reference>